<dbReference type="InterPro" id="IPR037069">
    <property type="entry name" value="AcylCoA_DH/ox_N_sf"/>
</dbReference>
<evidence type="ECO:0000259" key="9">
    <source>
        <dbReference type="Pfam" id="PF02770"/>
    </source>
</evidence>
<comment type="subunit">
    <text evidence="3">Homodimer.</text>
</comment>
<dbReference type="Pfam" id="PF02770">
    <property type="entry name" value="Acyl-CoA_dh_M"/>
    <property type="match status" value="1"/>
</dbReference>
<comment type="similarity">
    <text evidence="2 7">Belongs to the acyl-CoA dehydrogenase family.</text>
</comment>
<accession>B8IEG7</accession>
<evidence type="ECO:0000313" key="12">
    <source>
        <dbReference type="Proteomes" id="UP000008207"/>
    </source>
</evidence>
<sequence length="409" mass="45490">MDFTLPPRVEDYRARIAAFVADEILPVEADRANFDSHENIRLDLLADLRARAKAAGLWCLQLRPETGGQGLSKVGMAACYTEMNRSIFGPVVFNSAAPDDGNMMVLEALGTPEQKQRWLEPIVSGAVRSAFAMTEPHPGGGSDPSMIRTRAERGPDGRYRIYGRKWFITGAEDAAHFILIARTSDDPRHGLTAFLFHRDQPGWEIVRRIPIMGPEEHGGHCELAFDGLEIAPEDVLLGEGKGLKVTQVRLGPARLTHCMRWLGLAMRCVEIARAYAAERKGFGMRLADRESVQLMLGGLAMDIEIGRLLVMRAAWELDQGRFARKEVSMAKIHVANLLHRAADIGIQINGARGYSKDTVLEWIYRYARQARLVDGADEVHRMVLNRHLESEGRDFFAWPKAGPEAAGLS</sequence>
<dbReference type="RefSeq" id="WP_015931174.1">
    <property type="nucleotide sequence ID" value="NC_011894.1"/>
</dbReference>
<dbReference type="InterPro" id="IPR036250">
    <property type="entry name" value="AcylCo_DH-like_C"/>
</dbReference>
<dbReference type="Pfam" id="PF02771">
    <property type="entry name" value="Acyl-CoA_dh_N"/>
    <property type="match status" value="1"/>
</dbReference>
<dbReference type="eggNOG" id="COG1960">
    <property type="taxonomic scope" value="Bacteria"/>
</dbReference>
<evidence type="ECO:0000256" key="1">
    <source>
        <dbReference type="ARBA" id="ARBA00001974"/>
    </source>
</evidence>
<evidence type="ECO:0000256" key="2">
    <source>
        <dbReference type="ARBA" id="ARBA00009347"/>
    </source>
</evidence>
<dbReference type="InterPro" id="IPR013786">
    <property type="entry name" value="AcylCoA_DH/ox_N"/>
</dbReference>
<name>B8IEG7_METNO</name>
<evidence type="ECO:0000256" key="5">
    <source>
        <dbReference type="ARBA" id="ARBA00022827"/>
    </source>
</evidence>
<dbReference type="HOGENOM" id="CLU_018204_1_0_5"/>
<dbReference type="GO" id="GO:0033539">
    <property type="term" value="P:fatty acid beta-oxidation using acyl-CoA dehydrogenase"/>
    <property type="evidence" value="ECO:0007669"/>
    <property type="project" value="TreeGrafter"/>
</dbReference>
<dbReference type="Gene3D" id="2.40.110.10">
    <property type="entry name" value="Butyryl-CoA Dehydrogenase, subunit A, domain 2"/>
    <property type="match status" value="1"/>
</dbReference>
<evidence type="ECO:0000256" key="3">
    <source>
        <dbReference type="ARBA" id="ARBA00011738"/>
    </source>
</evidence>
<dbReference type="GO" id="GO:0050660">
    <property type="term" value="F:flavin adenine dinucleotide binding"/>
    <property type="evidence" value="ECO:0007669"/>
    <property type="project" value="InterPro"/>
</dbReference>
<dbReference type="PANTHER" id="PTHR48083">
    <property type="entry name" value="MEDIUM-CHAIN SPECIFIC ACYL-COA DEHYDROGENASE, MITOCHONDRIAL-RELATED"/>
    <property type="match status" value="1"/>
</dbReference>
<dbReference type="InterPro" id="IPR009100">
    <property type="entry name" value="AcylCoA_DH/oxidase_NM_dom_sf"/>
</dbReference>
<evidence type="ECO:0000256" key="4">
    <source>
        <dbReference type="ARBA" id="ARBA00022630"/>
    </source>
</evidence>
<feature type="domain" description="Acyl-CoA dehydrogenase/oxidase N-terminal" evidence="10">
    <location>
        <begin position="10"/>
        <end position="125"/>
    </location>
</feature>
<keyword evidence="6 7" id="KW-0560">Oxidoreductase</keyword>
<dbReference type="GO" id="GO:0005737">
    <property type="term" value="C:cytoplasm"/>
    <property type="evidence" value="ECO:0007669"/>
    <property type="project" value="TreeGrafter"/>
</dbReference>
<dbReference type="GO" id="GO:0003995">
    <property type="term" value="F:acyl-CoA dehydrogenase activity"/>
    <property type="evidence" value="ECO:0007669"/>
    <property type="project" value="TreeGrafter"/>
</dbReference>
<dbReference type="PANTHER" id="PTHR48083:SF13">
    <property type="entry name" value="ACYL-COA DEHYDROGENASE FAMILY MEMBER 11"/>
    <property type="match status" value="1"/>
</dbReference>
<dbReference type="Proteomes" id="UP000008207">
    <property type="component" value="Chromosome"/>
</dbReference>
<gene>
    <name evidence="11" type="ordered locus">Mnod_4672</name>
</gene>
<evidence type="ECO:0000259" key="10">
    <source>
        <dbReference type="Pfam" id="PF02771"/>
    </source>
</evidence>
<dbReference type="InterPro" id="IPR050741">
    <property type="entry name" value="Acyl-CoA_dehydrogenase"/>
</dbReference>
<dbReference type="InterPro" id="IPR046373">
    <property type="entry name" value="Acyl-CoA_Oxase/DH_mid-dom_sf"/>
</dbReference>
<feature type="domain" description="Acyl-CoA oxidase/dehydrogenase middle" evidence="9">
    <location>
        <begin position="130"/>
        <end position="226"/>
    </location>
</feature>
<evidence type="ECO:0000313" key="11">
    <source>
        <dbReference type="EMBL" id="ACL59539.1"/>
    </source>
</evidence>
<dbReference type="AlphaFoldDB" id="B8IEG7"/>
<dbReference type="InterPro" id="IPR009075">
    <property type="entry name" value="AcylCo_DH/oxidase_C"/>
</dbReference>
<dbReference type="KEGG" id="mno:Mnod_4672"/>
<dbReference type="STRING" id="460265.Mnod_4672"/>
<dbReference type="InterPro" id="IPR006091">
    <property type="entry name" value="Acyl-CoA_Oxase/DH_mid-dom"/>
</dbReference>
<evidence type="ECO:0000256" key="6">
    <source>
        <dbReference type="ARBA" id="ARBA00023002"/>
    </source>
</evidence>
<dbReference type="Gene3D" id="1.20.140.10">
    <property type="entry name" value="Butyryl-CoA Dehydrogenase, subunit A, domain 3"/>
    <property type="match status" value="1"/>
</dbReference>
<reference evidence="11 12" key="1">
    <citation type="submission" date="2009-01" db="EMBL/GenBank/DDBJ databases">
        <title>Complete sequence of chromosome of Methylobacterium nodulans ORS 2060.</title>
        <authorList>
            <consortium name="US DOE Joint Genome Institute"/>
            <person name="Lucas S."/>
            <person name="Copeland A."/>
            <person name="Lapidus A."/>
            <person name="Glavina del Rio T."/>
            <person name="Dalin E."/>
            <person name="Tice H."/>
            <person name="Bruce D."/>
            <person name="Goodwin L."/>
            <person name="Pitluck S."/>
            <person name="Sims D."/>
            <person name="Brettin T."/>
            <person name="Detter J.C."/>
            <person name="Han C."/>
            <person name="Larimer F."/>
            <person name="Land M."/>
            <person name="Hauser L."/>
            <person name="Kyrpides N."/>
            <person name="Ivanova N."/>
            <person name="Marx C.J."/>
            <person name="Richardson P."/>
        </authorList>
    </citation>
    <scope>NUCLEOTIDE SEQUENCE [LARGE SCALE GENOMIC DNA]</scope>
    <source>
        <strain evidence="12">LMG 21967 / CNCM I-2342 / ORS 2060</strain>
    </source>
</reference>
<protein>
    <submittedName>
        <fullName evidence="11">Acyl-CoA dehydrogenase domain protein</fullName>
    </submittedName>
</protein>
<evidence type="ECO:0000256" key="7">
    <source>
        <dbReference type="RuleBase" id="RU362125"/>
    </source>
</evidence>
<keyword evidence="5 7" id="KW-0274">FAD</keyword>
<keyword evidence="4 7" id="KW-0285">Flavoprotein</keyword>
<organism evidence="11 12">
    <name type="scientific">Methylobacterium nodulans (strain LMG 21967 / CNCM I-2342 / ORS 2060)</name>
    <dbReference type="NCBI Taxonomy" id="460265"/>
    <lineage>
        <taxon>Bacteria</taxon>
        <taxon>Pseudomonadati</taxon>
        <taxon>Pseudomonadota</taxon>
        <taxon>Alphaproteobacteria</taxon>
        <taxon>Hyphomicrobiales</taxon>
        <taxon>Methylobacteriaceae</taxon>
        <taxon>Methylobacterium</taxon>
    </lineage>
</organism>
<proteinExistence type="inferred from homology"/>
<dbReference type="EMBL" id="CP001349">
    <property type="protein sequence ID" value="ACL59539.1"/>
    <property type="molecule type" value="Genomic_DNA"/>
</dbReference>
<dbReference type="SUPFAM" id="SSF47203">
    <property type="entry name" value="Acyl-CoA dehydrogenase C-terminal domain-like"/>
    <property type="match status" value="1"/>
</dbReference>
<dbReference type="SUPFAM" id="SSF56645">
    <property type="entry name" value="Acyl-CoA dehydrogenase NM domain-like"/>
    <property type="match status" value="1"/>
</dbReference>
<evidence type="ECO:0000259" key="8">
    <source>
        <dbReference type="Pfam" id="PF00441"/>
    </source>
</evidence>
<dbReference type="OrthoDB" id="9775090at2"/>
<dbReference type="Pfam" id="PF00441">
    <property type="entry name" value="Acyl-CoA_dh_1"/>
    <property type="match status" value="1"/>
</dbReference>
<comment type="cofactor">
    <cofactor evidence="1 7">
        <name>FAD</name>
        <dbReference type="ChEBI" id="CHEBI:57692"/>
    </cofactor>
</comment>
<dbReference type="Gene3D" id="1.10.540.10">
    <property type="entry name" value="Acyl-CoA dehydrogenase/oxidase, N-terminal domain"/>
    <property type="match status" value="1"/>
</dbReference>
<feature type="domain" description="Acyl-CoA dehydrogenase/oxidase C-terminal" evidence="8">
    <location>
        <begin position="240"/>
        <end position="388"/>
    </location>
</feature>
<keyword evidence="12" id="KW-1185">Reference proteome</keyword>